<dbReference type="STRING" id="108003.B1C78_00695"/>
<protein>
    <submittedName>
        <fullName evidence="2">Uncharacterized protein</fullName>
    </submittedName>
</protein>
<dbReference type="Proteomes" id="UP000189462">
    <property type="component" value="Unassembled WGS sequence"/>
</dbReference>
<dbReference type="RefSeq" id="WP_077277226.1">
    <property type="nucleotide sequence ID" value="NZ_MVBK01000002.1"/>
</dbReference>
<keyword evidence="1" id="KW-0472">Membrane</keyword>
<gene>
    <name evidence="2" type="ORF">B1C78_00695</name>
</gene>
<evidence type="ECO:0000313" key="3">
    <source>
        <dbReference type="Proteomes" id="UP000189462"/>
    </source>
</evidence>
<evidence type="ECO:0000256" key="1">
    <source>
        <dbReference type="SAM" id="Phobius"/>
    </source>
</evidence>
<name>A0A1V3NVJ8_9GAMM</name>
<accession>A0A1V3NVJ8</accession>
<dbReference type="OrthoDB" id="5624633at2"/>
<dbReference type="EMBL" id="MVBK01000002">
    <property type="protein sequence ID" value="OOG28746.1"/>
    <property type="molecule type" value="Genomic_DNA"/>
</dbReference>
<keyword evidence="1" id="KW-1133">Transmembrane helix</keyword>
<comment type="caution">
    <text evidence="2">The sequence shown here is derived from an EMBL/GenBank/DDBJ whole genome shotgun (WGS) entry which is preliminary data.</text>
</comment>
<keyword evidence="3" id="KW-1185">Reference proteome</keyword>
<keyword evidence="1" id="KW-0812">Transmembrane</keyword>
<evidence type="ECO:0000313" key="2">
    <source>
        <dbReference type="EMBL" id="OOG28746.1"/>
    </source>
</evidence>
<proteinExistence type="predicted"/>
<sequence length="127" mass="14264">MEPPTALTWRDRLVDALRSRGTALFLAGLALGWLLFANPFVDRPLTVTLHNDTDVLIESVWLDFGHGLSQSNLYEGQLRPGERRGIALNHPPGAGFNMKVRYADGESLEFCANRGVEGRRQTVRLYR</sequence>
<reference evidence="2 3" key="1">
    <citation type="submission" date="2017-02" db="EMBL/GenBank/DDBJ databases">
        <title>Genomic diversity within the haloalkaliphilic genus Thioalkalivibrio.</title>
        <authorList>
            <person name="Ahn A.-C."/>
            <person name="Meier-Kolthoff J."/>
            <person name="Overmars L."/>
            <person name="Richter M."/>
            <person name="Woyke T."/>
            <person name="Sorokin D.Y."/>
            <person name="Muyzer G."/>
        </authorList>
    </citation>
    <scope>NUCLEOTIDE SEQUENCE [LARGE SCALE GENOMIC DNA]</scope>
    <source>
        <strain evidence="2 3">ALJD</strain>
    </source>
</reference>
<dbReference type="AlphaFoldDB" id="A0A1V3NVJ8"/>
<organism evidence="2 3">
    <name type="scientific">Thioalkalivibrio denitrificans</name>
    <dbReference type="NCBI Taxonomy" id="108003"/>
    <lineage>
        <taxon>Bacteria</taxon>
        <taxon>Pseudomonadati</taxon>
        <taxon>Pseudomonadota</taxon>
        <taxon>Gammaproteobacteria</taxon>
        <taxon>Chromatiales</taxon>
        <taxon>Ectothiorhodospiraceae</taxon>
        <taxon>Thioalkalivibrio</taxon>
    </lineage>
</organism>
<feature type="transmembrane region" description="Helical" evidence="1">
    <location>
        <begin position="21"/>
        <end position="41"/>
    </location>
</feature>